<reference evidence="3" key="1">
    <citation type="submission" date="2021-03" db="EMBL/GenBank/DDBJ databases">
        <title>Chromosome level genome of the anhydrobiotic midge Polypedilum vanderplanki.</title>
        <authorList>
            <person name="Yoshida Y."/>
            <person name="Kikawada T."/>
            <person name="Gusev O."/>
        </authorList>
    </citation>
    <scope>NUCLEOTIDE SEQUENCE</scope>
    <source>
        <strain evidence="3">NIAS01</strain>
        <tissue evidence="3">Whole body or cell culture</tissue>
    </source>
</reference>
<comment type="caution">
    <text evidence="3">The sequence shown here is derived from an EMBL/GenBank/DDBJ whole genome shotgun (WGS) entry which is preliminary data.</text>
</comment>
<dbReference type="GO" id="GO:0008289">
    <property type="term" value="F:lipid binding"/>
    <property type="evidence" value="ECO:0007669"/>
    <property type="project" value="UniProtKB-KW"/>
</dbReference>
<keyword evidence="4" id="KW-1185">Reference proteome</keyword>
<evidence type="ECO:0000313" key="4">
    <source>
        <dbReference type="Proteomes" id="UP001107558"/>
    </source>
</evidence>
<protein>
    <submittedName>
        <fullName evidence="3">Uncharacterized protein</fullName>
    </submittedName>
</protein>
<organism evidence="3 4">
    <name type="scientific">Polypedilum vanderplanki</name>
    <name type="common">Sleeping chironomid midge</name>
    <dbReference type="NCBI Taxonomy" id="319348"/>
    <lineage>
        <taxon>Eukaryota</taxon>
        <taxon>Metazoa</taxon>
        <taxon>Ecdysozoa</taxon>
        <taxon>Arthropoda</taxon>
        <taxon>Hexapoda</taxon>
        <taxon>Insecta</taxon>
        <taxon>Pterygota</taxon>
        <taxon>Neoptera</taxon>
        <taxon>Endopterygota</taxon>
        <taxon>Diptera</taxon>
        <taxon>Nematocera</taxon>
        <taxon>Chironomoidea</taxon>
        <taxon>Chironomidae</taxon>
        <taxon>Chironominae</taxon>
        <taxon>Polypedilum</taxon>
        <taxon>Polypedilum</taxon>
    </lineage>
</organism>
<dbReference type="EMBL" id="JADBJN010000001">
    <property type="protein sequence ID" value="KAG5681926.1"/>
    <property type="molecule type" value="Genomic_DNA"/>
</dbReference>
<dbReference type="InterPro" id="IPR000463">
    <property type="entry name" value="Fatty_acid-bd"/>
</dbReference>
<dbReference type="SUPFAM" id="SSF50814">
    <property type="entry name" value="Lipocalins"/>
    <property type="match status" value="1"/>
</dbReference>
<dbReference type="PANTHER" id="PTHR11955">
    <property type="entry name" value="FATTY ACID BINDING PROTEIN"/>
    <property type="match status" value="1"/>
</dbReference>
<proteinExistence type="inferred from homology"/>
<dbReference type="InterPro" id="IPR031259">
    <property type="entry name" value="ILBP"/>
</dbReference>
<dbReference type="InterPro" id="IPR012674">
    <property type="entry name" value="Calycin"/>
</dbReference>
<dbReference type="AlphaFoldDB" id="A0A9J6CK22"/>
<dbReference type="OrthoDB" id="412780at2759"/>
<evidence type="ECO:0000313" key="3">
    <source>
        <dbReference type="EMBL" id="KAG5681926.1"/>
    </source>
</evidence>
<evidence type="ECO:0000256" key="2">
    <source>
        <dbReference type="ARBA" id="ARBA00023121"/>
    </source>
</evidence>
<keyword evidence="2" id="KW-0446">Lipid-binding</keyword>
<evidence type="ECO:0000256" key="1">
    <source>
        <dbReference type="ARBA" id="ARBA00008390"/>
    </source>
</evidence>
<gene>
    <name evidence="3" type="ORF">PVAND_011329</name>
</gene>
<sequence>MDKFIDIKYKLVRQEKYEKILTELGVNTFMRKFLPIWTSSSTVELKRKSDDIYVLNTKRKFKTQSLEFKLNEEFEERMMNGEKVKSVIIFENNTMIHTQQSDPSLKITRNFFQDEMVTIMTYADVTCTNWYKAM</sequence>
<accession>A0A9J6CK22</accession>
<comment type="similarity">
    <text evidence="1">Belongs to the calycin superfamily. Fatty-acid binding protein (FABP) family.</text>
</comment>
<dbReference type="Gene3D" id="2.40.128.20">
    <property type="match status" value="1"/>
</dbReference>
<dbReference type="PRINTS" id="PR00178">
    <property type="entry name" value="FATTYACIDBP"/>
</dbReference>
<name>A0A9J6CK22_POLVA</name>
<dbReference type="Proteomes" id="UP001107558">
    <property type="component" value="Chromosome 1"/>
</dbReference>